<organism evidence="2 3">
    <name type="scientific">Austropuccinia psidii MF-1</name>
    <dbReference type="NCBI Taxonomy" id="1389203"/>
    <lineage>
        <taxon>Eukaryota</taxon>
        <taxon>Fungi</taxon>
        <taxon>Dikarya</taxon>
        <taxon>Basidiomycota</taxon>
        <taxon>Pucciniomycotina</taxon>
        <taxon>Pucciniomycetes</taxon>
        <taxon>Pucciniales</taxon>
        <taxon>Sphaerophragmiaceae</taxon>
        <taxon>Austropuccinia</taxon>
    </lineage>
</organism>
<dbReference type="EMBL" id="AVOT02044817">
    <property type="protein sequence ID" value="MBW0540186.1"/>
    <property type="molecule type" value="Genomic_DNA"/>
</dbReference>
<feature type="compositionally biased region" description="Basic and acidic residues" evidence="1">
    <location>
        <begin position="17"/>
        <end position="31"/>
    </location>
</feature>
<protein>
    <submittedName>
        <fullName evidence="2">Uncharacterized protein</fullName>
    </submittedName>
</protein>
<feature type="region of interest" description="Disordered" evidence="1">
    <location>
        <begin position="1"/>
        <end position="65"/>
    </location>
</feature>
<name>A0A9Q3FMR9_9BASI</name>
<keyword evidence="3" id="KW-1185">Reference proteome</keyword>
<reference evidence="2" key="1">
    <citation type="submission" date="2021-03" db="EMBL/GenBank/DDBJ databases">
        <title>Draft genome sequence of rust myrtle Austropuccinia psidii MF-1, a brazilian biotype.</title>
        <authorList>
            <person name="Quecine M.C."/>
            <person name="Pachon D.M.R."/>
            <person name="Bonatelli M.L."/>
            <person name="Correr F.H."/>
            <person name="Franceschini L.M."/>
            <person name="Leite T.F."/>
            <person name="Margarido G.R.A."/>
            <person name="Almeida C.A."/>
            <person name="Ferrarezi J.A."/>
            <person name="Labate C.A."/>
        </authorList>
    </citation>
    <scope>NUCLEOTIDE SEQUENCE</scope>
    <source>
        <strain evidence="2">MF-1</strain>
    </source>
</reference>
<dbReference type="Proteomes" id="UP000765509">
    <property type="component" value="Unassembled WGS sequence"/>
</dbReference>
<feature type="region of interest" description="Disordered" evidence="1">
    <location>
        <begin position="89"/>
        <end position="149"/>
    </location>
</feature>
<evidence type="ECO:0000313" key="2">
    <source>
        <dbReference type="EMBL" id="MBW0540186.1"/>
    </source>
</evidence>
<comment type="caution">
    <text evidence="2">The sequence shown here is derived from an EMBL/GenBank/DDBJ whole genome shotgun (WGS) entry which is preliminary data.</text>
</comment>
<feature type="compositionally biased region" description="Polar residues" evidence="1">
    <location>
        <begin position="104"/>
        <end position="120"/>
    </location>
</feature>
<dbReference type="AlphaFoldDB" id="A0A9Q3FMR9"/>
<gene>
    <name evidence="2" type="ORF">O181_079901</name>
</gene>
<evidence type="ECO:0000256" key="1">
    <source>
        <dbReference type="SAM" id="MobiDB-lite"/>
    </source>
</evidence>
<proteinExistence type="predicted"/>
<sequence>MPMISEPQLELSMSNSNRDKLHSDGSNRHLYEPVQAGLHSVQGPILGNVPTNPPRSDEPLAYPEKIPQRGGNIEILQWMKLIIIQASNQENKGIPWKKERGKQARSTSRFYQQASSQPNSPKREEEKENELEETIFPKLQDPQNPKKIP</sequence>
<evidence type="ECO:0000313" key="3">
    <source>
        <dbReference type="Proteomes" id="UP000765509"/>
    </source>
</evidence>
<accession>A0A9Q3FMR9</accession>